<protein>
    <submittedName>
        <fullName evidence="1">Uncharacterized protein</fullName>
    </submittedName>
</protein>
<dbReference type="Proteomes" id="UP000000707">
    <property type="component" value="Unassembled WGS sequence"/>
</dbReference>
<reference evidence="1 2" key="1">
    <citation type="journal article" date="2011" name="Proc. Natl. Acad. Sci. U.S.A.">
        <title>Comparative genomics of xylose-fermenting fungi for enhanced biofuel production.</title>
        <authorList>
            <person name="Wohlbach D.J."/>
            <person name="Kuo A."/>
            <person name="Sato T.K."/>
            <person name="Potts K.M."/>
            <person name="Salamov A.A."/>
            <person name="LaButti K.M."/>
            <person name="Sun H."/>
            <person name="Clum A."/>
            <person name="Pangilinan J.L."/>
            <person name="Lindquist E.A."/>
            <person name="Lucas S."/>
            <person name="Lapidus A."/>
            <person name="Jin M."/>
            <person name="Gunawan C."/>
            <person name="Balan V."/>
            <person name="Dale B.E."/>
            <person name="Jeffries T.W."/>
            <person name="Zinkel R."/>
            <person name="Barry K.W."/>
            <person name="Grigoriev I.V."/>
            <person name="Gasch A.P."/>
        </authorList>
    </citation>
    <scope>NUCLEOTIDE SEQUENCE [LARGE SCALE GENOMIC DNA]</scope>
    <source>
        <strain evidence="2">ATCC 10573 / BCRC 21748 / CBS 615 / JCM 9827 / NBRC 10315 / NRRL Y-1498 / VKM Y-70</strain>
    </source>
</reference>
<dbReference type="EMBL" id="GL996514">
    <property type="protein sequence ID" value="EGV65283.1"/>
    <property type="molecule type" value="Genomic_DNA"/>
</dbReference>
<accession>G3B004</accession>
<sequence length="169" mass="19727">MLLHTLVLLEGKLQYLNLQFEVMNFDHTKHLYSAILSHQWRLKSLILYDKSNEFFNEKQMVKHLKAQFSQFEKTTFYLQLFYKTYPISLEPYKCVSGISSIYKTFFSENQDALSVYLADYLKSVGLKSPPTSLEQFVVNNVPLVVLNGSWTFMDAAKTPILFPDSKYPL</sequence>
<evidence type="ECO:0000313" key="2">
    <source>
        <dbReference type="Proteomes" id="UP000000707"/>
    </source>
</evidence>
<dbReference type="GeneID" id="18246788"/>
<dbReference type="KEGG" id="cten:18246788"/>
<proteinExistence type="predicted"/>
<keyword evidence="2" id="KW-1185">Reference proteome</keyword>
<organism evidence="2">
    <name type="scientific">Candida tenuis (strain ATCC 10573 / BCRC 21748 / CBS 615 / JCM 9827 / NBRC 10315 / NRRL Y-1498 / VKM Y-70)</name>
    <name type="common">Yeast</name>
    <name type="synonym">Yamadazyma tenuis</name>
    <dbReference type="NCBI Taxonomy" id="590646"/>
    <lineage>
        <taxon>Eukaryota</taxon>
        <taxon>Fungi</taxon>
        <taxon>Dikarya</taxon>
        <taxon>Ascomycota</taxon>
        <taxon>Saccharomycotina</taxon>
        <taxon>Pichiomycetes</taxon>
        <taxon>Debaryomycetaceae</taxon>
        <taxon>Yamadazyma</taxon>
    </lineage>
</organism>
<dbReference type="AlphaFoldDB" id="G3B004"/>
<dbReference type="HOGENOM" id="CLU_1578317_0_0_1"/>
<gene>
    <name evidence="1" type="ORF">CANTEDRAFT_113021</name>
</gene>
<evidence type="ECO:0000313" key="1">
    <source>
        <dbReference type="EMBL" id="EGV65283.1"/>
    </source>
</evidence>
<name>G3B004_CANTC</name>